<name>A0A812P7Z5_9DINO</name>
<dbReference type="InterPro" id="IPR018611">
    <property type="entry name" value="Ufl1"/>
</dbReference>
<dbReference type="InterPro" id="IPR056579">
    <property type="entry name" value="Ufl1_N"/>
</dbReference>
<evidence type="ECO:0000313" key="4">
    <source>
        <dbReference type="Proteomes" id="UP000604046"/>
    </source>
</evidence>
<feature type="region of interest" description="Disordered" evidence="1">
    <location>
        <begin position="344"/>
        <end position="394"/>
    </location>
</feature>
<comment type="caution">
    <text evidence="3">The sequence shown here is derived from an EMBL/GenBank/DDBJ whole genome shotgun (WGS) entry which is preliminary data.</text>
</comment>
<dbReference type="GO" id="GO:0034976">
    <property type="term" value="P:response to endoplasmic reticulum stress"/>
    <property type="evidence" value="ECO:0007669"/>
    <property type="project" value="TreeGrafter"/>
</dbReference>
<accession>A0A812P7Z5</accession>
<feature type="compositionally biased region" description="Basic residues" evidence="1">
    <location>
        <begin position="365"/>
        <end position="377"/>
    </location>
</feature>
<gene>
    <name evidence="3" type="primary">UFL1</name>
    <name evidence="3" type="ORF">SNAT2548_LOCUS17402</name>
</gene>
<feature type="compositionally biased region" description="Basic and acidic residues" evidence="1">
    <location>
        <begin position="552"/>
        <end position="565"/>
    </location>
</feature>
<dbReference type="PANTHER" id="PTHR31057">
    <property type="entry name" value="E3 UFM1-PROTEIN LIGASE 1"/>
    <property type="match status" value="1"/>
</dbReference>
<dbReference type="GO" id="GO:0061666">
    <property type="term" value="F:UFM1 ligase activity"/>
    <property type="evidence" value="ECO:0007669"/>
    <property type="project" value="InterPro"/>
</dbReference>
<protein>
    <submittedName>
        <fullName evidence="3">UFL1 protein</fullName>
    </submittedName>
</protein>
<dbReference type="AlphaFoldDB" id="A0A812P7Z5"/>
<evidence type="ECO:0000256" key="1">
    <source>
        <dbReference type="SAM" id="MobiDB-lite"/>
    </source>
</evidence>
<dbReference type="Proteomes" id="UP000604046">
    <property type="component" value="Unassembled WGS sequence"/>
</dbReference>
<sequence length="707" mass="76042">MSISKPARSLSWQSPARITQEFRTRKGRPRHGGCCMLAATADALNTASAVMADDAMVDLNPEAVEQASAASKLTQPAHHEHRQASPQLQLGLQASSLLMLMMRTGLAMSISWQSRYNLPADYIRNSVLVLLSSTEAVIRQNAVYTGSYATRVEARVRGALRGATQPVSLAQLSARHGFDADLLPNAVQKLIKEEVVLGKLQGSTFTPKAYTEAEANKVDGFFEANGYLTAAAAKSSGLTLKEWVAQRKASGYNLGGAFIATHLVDSAMASITDALSADGWIDAQPLLPHALTAADAAELLLQLSSQKRLPGNAVVLDRVAASTGFVQGIAKAMEGEVQAAAEAATKKRGAKKSVEEEEDEGPSKKGAKRAKGGKKKRGGDDDEGAETSRAGNAESGVSNDLIANYLADQHPDLPSDIHDDLFAQVQLLLATMVAEVVDKLRSTLQTKQKHQFEQADKIVQERYERLVLGLKALEAAKLQESPLHQHLLKEVVMEPCHMLIALRLEEATGSCPEVTASSRKQSLEKLIAAEGAAKVESLSRLVAIFAKKDAKDAKEPSKEAKEKPGKSKKSQGHADEEEAAHVDVSELYHTAADDSHIFCRKVDKKKEKAAAQEQRVALKAQLKELPPSDALVVCQTGLQVALNAEGISCLVLPGELWALRLAAGCLHNEEVKEQCLKLCDLCDKEKGEDAVAREAAATAWRDRFVGS</sequence>
<proteinExistence type="predicted"/>
<dbReference type="GO" id="GO:1990592">
    <property type="term" value="P:protein K69-linked ufmylation"/>
    <property type="evidence" value="ECO:0007669"/>
    <property type="project" value="TreeGrafter"/>
</dbReference>
<feature type="domain" description="E3 UFM1-protein ligase 1-like N-terminal" evidence="2">
    <location>
        <begin position="114"/>
        <end position="239"/>
    </location>
</feature>
<organism evidence="3 4">
    <name type="scientific">Symbiodinium natans</name>
    <dbReference type="NCBI Taxonomy" id="878477"/>
    <lineage>
        <taxon>Eukaryota</taxon>
        <taxon>Sar</taxon>
        <taxon>Alveolata</taxon>
        <taxon>Dinophyceae</taxon>
        <taxon>Suessiales</taxon>
        <taxon>Symbiodiniaceae</taxon>
        <taxon>Symbiodinium</taxon>
    </lineage>
</organism>
<evidence type="ECO:0000313" key="3">
    <source>
        <dbReference type="EMBL" id="CAE7332725.1"/>
    </source>
</evidence>
<evidence type="ECO:0000259" key="2">
    <source>
        <dbReference type="Pfam" id="PF09743"/>
    </source>
</evidence>
<feature type="region of interest" description="Disordered" evidence="1">
    <location>
        <begin position="67"/>
        <end position="86"/>
    </location>
</feature>
<keyword evidence="4" id="KW-1185">Reference proteome</keyword>
<dbReference type="EMBL" id="CAJNDS010002111">
    <property type="protein sequence ID" value="CAE7332725.1"/>
    <property type="molecule type" value="Genomic_DNA"/>
</dbReference>
<dbReference type="Pfam" id="PF09743">
    <property type="entry name" value="E3_UFM1_ligase"/>
    <property type="match status" value="1"/>
</dbReference>
<dbReference type="PANTHER" id="PTHR31057:SF0">
    <property type="entry name" value="E3 UFM1-PROTEIN LIGASE 1"/>
    <property type="match status" value="1"/>
</dbReference>
<feature type="region of interest" description="Disordered" evidence="1">
    <location>
        <begin position="552"/>
        <end position="579"/>
    </location>
</feature>
<dbReference type="GO" id="GO:0005789">
    <property type="term" value="C:endoplasmic reticulum membrane"/>
    <property type="evidence" value="ECO:0007669"/>
    <property type="project" value="TreeGrafter"/>
</dbReference>
<dbReference type="OrthoDB" id="443268at2759"/>
<dbReference type="GO" id="GO:0032434">
    <property type="term" value="P:regulation of proteasomal ubiquitin-dependent protein catabolic process"/>
    <property type="evidence" value="ECO:0007669"/>
    <property type="project" value="TreeGrafter"/>
</dbReference>
<dbReference type="Pfam" id="PF25870">
    <property type="entry name" value="WHD_UFL1_5th"/>
    <property type="match status" value="1"/>
</dbReference>
<reference evidence="3" key="1">
    <citation type="submission" date="2021-02" db="EMBL/GenBank/DDBJ databases">
        <authorList>
            <person name="Dougan E. K."/>
            <person name="Rhodes N."/>
            <person name="Thang M."/>
            <person name="Chan C."/>
        </authorList>
    </citation>
    <scope>NUCLEOTIDE SEQUENCE</scope>
</reference>